<evidence type="ECO:0000259" key="14">
    <source>
        <dbReference type="Pfam" id="PF06832"/>
    </source>
</evidence>
<feature type="domain" description="Glycosyl transferase family 51" evidence="13">
    <location>
        <begin position="66"/>
        <end position="228"/>
    </location>
</feature>
<dbReference type="GO" id="GO:0004180">
    <property type="term" value="F:carboxypeptidase activity"/>
    <property type="evidence" value="ECO:0007669"/>
    <property type="project" value="UniProtKB-KW"/>
</dbReference>
<keyword evidence="6" id="KW-0328">Glycosyltransferase</keyword>
<dbReference type="Pfam" id="PF00905">
    <property type="entry name" value="Transpeptidase"/>
    <property type="match status" value="1"/>
</dbReference>
<sequence length="788" mass="87820">MKHMKSKNIPNILSKWTRKPTFWLVVTLMVAFLLLPPARVKSPCSTVVEDASGHLLGAVIATDGQWRFPEADSIPYKYEQCLLEFEDSYFYYHPGINPVSTARAIKQNITAHRVISGGSTITMQLVRISRNAKDRGYWDKLYEMLLALRTELRYSKRTIITKYASNAPFGGNVVGIEAASWRFFGVSPHKLSWAQSATLAVLPNAPGLIHPGRNRSSLLAKRDRLLRRLFDKKIINAESYRLALLEPLPVEPQPLPMVAPHLLTRAIADGFIGKRIKTTLDLPLQQQVASVVNSHYEALRFNEINNAAAIVVDIRTGAVKAYVGNTNAPGDEFGGKVDIITSPRSYGSLLKPFLYAGMLNDGNLLPQQLVDDIPVSIGGYVPQNFSRDYEGMIAADKALARSLNIPFVILLRKYGMEKFNALVKRMGMTTISKTPDYYGLSIILGGAEGKLWDLAGMYAALGATVGSPEKSQFDLHYTTDDDDRVRTLFPTKIFSPSTCWFTLESLSDVTRPTEDGQWRMFSSRSKVAWKTGTSFGFRDAWAIGVTPRYVVGVWVGNAGGDGRAGLMGVSTAAPIMFDIFAQLPTSGWFRKPTADMQVVDICPESGMKRGKACPKGVLHHIPRGLNKTLPCSYHRMLHLDPSGKYQVTDKCVNVSEMKTQPWFVLPPAQEQFYRIAHMDYRPMPPFMDGCEPELTDGTSMSLIYPFASSKMYLPRRNDGERSLLVLKAAHRSSTATIYWYLDEKLVGQTVANHSIAVDAEPGRHLLTLTDSRGESLKRYIEVLGEEMR</sequence>
<evidence type="ECO:0000313" key="15">
    <source>
        <dbReference type="EMBL" id="TCN61684.1"/>
    </source>
</evidence>
<evidence type="ECO:0000256" key="1">
    <source>
        <dbReference type="ARBA" id="ARBA00004752"/>
    </source>
</evidence>
<dbReference type="Pfam" id="PF06832">
    <property type="entry name" value="BiPBP_C"/>
    <property type="match status" value="1"/>
</dbReference>
<keyword evidence="9" id="KW-0511">Multifunctional enzyme</keyword>
<evidence type="ECO:0000256" key="3">
    <source>
        <dbReference type="ARBA" id="ARBA00007739"/>
    </source>
</evidence>
<dbReference type="EMBL" id="SLWB01000023">
    <property type="protein sequence ID" value="TCN61684.1"/>
    <property type="molecule type" value="Genomic_DNA"/>
</dbReference>
<dbReference type="GO" id="GO:0006508">
    <property type="term" value="P:proteolysis"/>
    <property type="evidence" value="ECO:0007669"/>
    <property type="project" value="UniProtKB-KW"/>
</dbReference>
<dbReference type="OrthoDB" id="9766909at2"/>
<comment type="similarity">
    <text evidence="2">In the C-terminal section; belongs to the transpeptidase family.</text>
</comment>
<dbReference type="InterPro" id="IPR001460">
    <property type="entry name" value="PCN-bd_Tpept"/>
</dbReference>
<evidence type="ECO:0000259" key="13">
    <source>
        <dbReference type="Pfam" id="PF00912"/>
    </source>
</evidence>
<dbReference type="Gene3D" id="3.40.710.10">
    <property type="entry name" value="DD-peptidase/beta-lactamase superfamily"/>
    <property type="match status" value="1"/>
</dbReference>
<dbReference type="InterPro" id="IPR036950">
    <property type="entry name" value="PBP_transglycosylase"/>
</dbReference>
<comment type="pathway">
    <text evidence="1">Cell wall biogenesis; peptidoglycan biosynthesis.</text>
</comment>
<evidence type="ECO:0000256" key="7">
    <source>
        <dbReference type="ARBA" id="ARBA00022679"/>
    </source>
</evidence>
<dbReference type="PANTHER" id="PTHR32282:SF15">
    <property type="entry name" value="PENICILLIN-BINDING PROTEIN 1C"/>
    <property type="match status" value="1"/>
</dbReference>
<dbReference type="GO" id="GO:0030288">
    <property type="term" value="C:outer membrane-bounded periplasmic space"/>
    <property type="evidence" value="ECO:0007669"/>
    <property type="project" value="TreeGrafter"/>
</dbReference>
<evidence type="ECO:0000313" key="16">
    <source>
        <dbReference type="Proteomes" id="UP000294830"/>
    </source>
</evidence>
<organism evidence="15 16">
    <name type="scientific">Acetobacteroides hydrogenigenes</name>
    <dbReference type="NCBI Taxonomy" id="979970"/>
    <lineage>
        <taxon>Bacteria</taxon>
        <taxon>Pseudomonadati</taxon>
        <taxon>Bacteroidota</taxon>
        <taxon>Bacteroidia</taxon>
        <taxon>Bacteroidales</taxon>
        <taxon>Rikenellaceae</taxon>
        <taxon>Acetobacteroides</taxon>
    </lineage>
</organism>
<dbReference type="InterPro" id="IPR012338">
    <property type="entry name" value="Beta-lactam/transpept-like"/>
</dbReference>
<keyword evidence="8" id="KW-0378">Hydrolase</keyword>
<accession>A0A4R2E7M9</accession>
<keyword evidence="5" id="KW-0645">Protease</keyword>
<evidence type="ECO:0000256" key="11">
    <source>
        <dbReference type="ARBA" id="ARBA00049902"/>
    </source>
</evidence>
<dbReference type="InterPro" id="IPR050396">
    <property type="entry name" value="Glycosyltr_51/Transpeptidase"/>
</dbReference>
<dbReference type="InterPro" id="IPR009647">
    <property type="entry name" value="PBP_C"/>
</dbReference>
<evidence type="ECO:0000256" key="4">
    <source>
        <dbReference type="ARBA" id="ARBA00022645"/>
    </source>
</evidence>
<comment type="catalytic activity">
    <reaction evidence="11">
        <text>[GlcNAc-(1-&gt;4)-Mur2Ac(oyl-L-Ala-gamma-D-Glu-L-Lys-D-Ala-D-Ala)](n)-di-trans,octa-cis-undecaprenyl diphosphate + beta-D-GlcNAc-(1-&gt;4)-Mur2Ac(oyl-L-Ala-gamma-D-Glu-L-Lys-D-Ala-D-Ala)-di-trans,octa-cis-undecaprenyl diphosphate = [GlcNAc-(1-&gt;4)-Mur2Ac(oyl-L-Ala-gamma-D-Glu-L-Lys-D-Ala-D-Ala)](n+1)-di-trans,octa-cis-undecaprenyl diphosphate + di-trans,octa-cis-undecaprenyl diphosphate + H(+)</text>
        <dbReference type="Rhea" id="RHEA:23708"/>
        <dbReference type="Rhea" id="RHEA-COMP:9602"/>
        <dbReference type="Rhea" id="RHEA-COMP:9603"/>
        <dbReference type="ChEBI" id="CHEBI:15378"/>
        <dbReference type="ChEBI" id="CHEBI:58405"/>
        <dbReference type="ChEBI" id="CHEBI:60033"/>
        <dbReference type="ChEBI" id="CHEBI:78435"/>
        <dbReference type="EC" id="2.4.99.28"/>
    </reaction>
</comment>
<comment type="caution">
    <text evidence="15">The sequence shown here is derived from an EMBL/GenBank/DDBJ whole genome shotgun (WGS) entry which is preliminary data.</text>
</comment>
<evidence type="ECO:0000256" key="2">
    <source>
        <dbReference type="ARBA" id="ARBA00007090"/>
    </source>
</evidence>
<dbReference type="SUPFAM" id="SSF56601">
    <property type="entry name" value="beta-lactamase/transpeptidase-like"/>
    <property type="match status" value="1"/>
</dbReference>
<keyword evidence="16" id="KW-1185">Reference proteome</keyword>
<dbReference type="InterPro" id="IPR001264">
    <property type="entry name" value="Glyco_trans_51"/>
</dbReference>
<dbReference type="Pfam" id="PF00912">
    <property type="entry name" value="Transgly"/>
    <property type="match status" value="1"/>
</dbReference>
<evidence type="ECO:0000256" key="8">
    <source>
        <dbReference type="ARBA" id="ARBA00022801"/>
    </source>
</evidence>
<dbReference type="GO" id="GO:0009252">
    <property type="term" value="P:peptidoglycan biosynthetic process"/>
    <property type="evidence" value="ECO:0007669"/>
    <property type="project" value="InterPro"/>
</dbReference>
<dbReference type="SUPFAM" id="SSF53955">
    <property type="entry name" value="Lysozyme-like"/>
    <property type="match status" value="1"/>
</dbReference>
<comment type="similarity">
    <text evidence="3">In the N-terminal section; belongs to the glycosyltransferase 51 family.</text>
</comment>
<evidence type="ECO:0000256" key="6">
    <source>
        <dbReference type="ARBA" id="ARBA00022676"/>
    </source>
</evidence>
<feature type="domain" description="Penicillin-binding C-terminal" evidence="14">
    <location>
        <begin position="696"/>
        <end position="777"/>
    </location>
</feature>
<protein>
    <recommendedName>
        <fullName evidence="10">peptidoglycan glycosyltransferase</fullName>
        <ecNumber evidence="10">2.4.99.28</ecNumber>
    </recommendedName>
</protein>
<evidence type="ECO:0000256" key="10">
    <source>
        <dbReference type="ARBA" id="ARBA00044770"/>
    </source>
</evidence>
<evidence type="ECO:0000259" key="12">
    <source>
        <dbReference type="Pfam" id="PF00905"/>
    </source>
</evidence>
<evidence type="ECO:0000256" key="5">
    <source>
        <dbReference type="ARBA" id="ARBA00022670"/>
    </source>
</evidence>
<dbReference type="Gene3D" id="1.10.3810.10">
    <property type="entry name" value="Biosynthetic peptidoglycan transglycosylase-like"/>
    <property type="match status" value="1"/>
</dbReference>
<dbReference type="InterPro" id="IPR011815">
    <property type="entry name" value="PBP_1c"/>
</dbReference>
<evidence type="ECO:0000256" key="9">
    <source>
        <dbReference type="ARBA" id="ARBA00023268"/>
    </source>
</evidence>
<dbReference type="Proteomes" id="UP000294830">
    <property type="component" value="Unassembled WGS sequence"/>
</dbReference>
<keyword evidence="7" id="KW-0808">Transferase</keyword>
<gene>
    <name evidence="15" type="ORF">CLV25_12315</name>
</gene>
<dbReference type="InterPro" id="IPR023346">
    <property type="entry name" value="Lysozyme-like_dom_sf"/>
</dbReference>
<dbReference type="GO" id="GO:0008955">
    <property type="term" value="F:peptidoglycan glycosyltransferase activity"/>
    <property type="evidence" value="ECO:0007669"/>
    <property type="project" value="UniProtKB-EC"/>
</dbReference>
<name>A0A4R2E7M9_9BACT</name>
<dbReference type="NCBIfam" id="TIGR02073">
    <property type="entry name" value="PBP_1c"/>
    <property type="match status" value="1"/>
</dbReference>
<dbReference type="PANTHER" id="PTHR32282">
    <property type="entry name" value="BINDING PROTEIN TRANSPEPTIDASE, PUTATIVE-RELATED"/>
    <property type="match status" value="1"/>
</dbReference>
<reference evidence="15 16" key="1">
    <citation type="submission" date="2019-03" db="EMBL/GenBank/DDBJ databases">
        <title>Genomic Encyclopedia of Archaeal and Bacterial Type Strains, Phase II (KMG-II): from individual species to whole genera.</title>
        <authorList>
            <person name="Goeker M."/>
        </authorList>
    </citation>
    <scope>NUCLEOTIDE SEQUENCE [LARGE SCALE GENOMIC DNA]</scope>
    <source>
        <strain evidence="15 16">RL-C</strain>
    </source>
</reference>
<dbReference type="AlphaFoldDB" id="A0A4R2E7M9"/>
<dbReference type="EC" id="2.4.99.28" evidence="10"/>
<keyword evidence="4" id="KW-0121">Carboxypeptidase</keyword>
<feature type="domain" description="Penicillin-binding protein transpeptidase" evidence="12">
    <location>
        <begin position="308"/>
        <end position="446"/>
    </location>
</feature>
<proteinExistence type="inferred from homology"/>
<dbReference type="GO" id="GO:0008658">
    <property type="term" value="F:penicillin binding"/>
    <property type="evidence" value="ECO:0007669"/>
    <property type="project" value="InterPro"/>
</dbReference>